<organism evidence="2 3">
    <name type="scientific">Caerostris extrusa</name>
    <name type="common">Bark spider</name>
    <name type="synonym">Caerostris bankana</name>
    <dbReference type="NCBI Taxonomy" id="172846"/>
    <lineage>
        <taxon>Eukaryota</taxon>
        <taxon>Metazoa</taxon>
        <taxon>Ecdysozoa</taxon>
        <taxon>Arthropoda</taxon>
        <taxon>Chelicerata</taxon>
        <taxon>Arachnida</taxon>
        <taxon>Araneae</taxon>
        <taxon>Araneomorphae</taxon>
        <taxon>Entelegynae</taxon>
        <taxon>Araneoidea</taxon>
        <taxon>Araneidae</taxon>
        <taxon>Caerostris</taxon>
    </lineage>
</organism>
<keyword evidence="3" id="KW-1185">Reference proteome</keyword>
<evidence type="ECO:0000313" key="3">
    <source>
        <dbReference type="Proteomes" id="UP001054945"/>
    </source>
</evidence>
<comment type="caution">
    <text evidence="2">The sequence shown here is derived from an EMBL/GenBank/DDBJ whole genome shotgun (WGS) entry which is preliminary data.</text>
</comment>
<accession>A0AAV4T6G8</accession>
<dbReference type="EMBL" id="BPLR01010703">
    <property type="protein sequence ID" value="GIY41294.1"/>
    <property type="molecule type" value="Genomic_DNA"/>
</dbReference>
<evidence type="ECO:0000256" key="1">
    <source>
        <dbReference type="SAM" id="MobiDB-lite"/>
    </source>
</evidence>
<proteinExistence type="predicted"/>
<dbReference type="AlphaFoldDB" id="A0AAV4T6G8"/>
<protein>
    <submittedName>
        <fullName evidence="2">Uncharacterized protein</fullName>
    </submittedName>
</protein>
<evidence type="ECO:0000313" key="2">
    <source>
        <dbReference type="EMBL" id="GIY41294.1"/>
    </source>
</evidence>
<feature type="region of interest" description="Disordered" evidence="1">
    <location>
        <begin position="60"/>
        <end position="88"/>
    </location>
</feature>
<sequence length="130" mass="13902">MECVWLVVCAIMDEWFDDGRISVVPPPILTVMDFCGNQGIPNINKQVNNIKHRAYSSLPLEHKHGDDMTPPGPLALGPTQSSADVKGAKTEPEPVIIALISTAGDITSSKSPGTHSFERVSGNPRVGQGI</sequence>
<dbReference type="Proteomes" id="UP001054945">
    <property type="component" value="Unassembled WGS sequence"/>
</dbReference>
<name>A0AAV4T6G8_CAEEX</name>
<feature type="region of interest" description="Disordered" evidence="1">
    <location>
        <begin position="107"/>
        <end position="130"/>
    </location>
</feature>
<reference evidence="2 3" key="1">
    <citation type="submission" date="2021-06" db="EMBL/GenBank/DDBJ databases">
        <title>Caerostris extrusa draft genome.</title>
        <authorList>
            <person name="Kono N."/>
            <person name="Arakawa K."/>
        </authorList>
    </citation>
    <scope>NUCLEOTIDE SEQUENCE [LARGE SCALE GENOMIC DNA]</scope>
</reference>
<gene>
    <name evidence="2" type="ORF">CEXT_201941</name>
</gene>